<dbReference type="Gene3D" id="3.10.10.10">
    <property type="entry name" value="HIV Type 1 Reverse Transcriptase, subunit A, domain 1"/>
    <property type="match status" value="1"/>
</dbReference>
<dbReference type="EMBL" id="SKCS01000017">
    <property type="protein sequence ID" value="TNN20913.1"/>
    <property type="molecule type" value="Genomic_DNA"/>
</dbReference>
<dbReference type="PANTHER" id="PTHR24559:SF444">
    <property type="entry name" value="REVERSE TRANSCRIPTASE DOMAIN-CONTAINING PROTEIN"/>
    <property type="match status" value="1"/>
</dbReference>
<dbReference type="InterPro" id="IPR000477">
    <property type="entry name" value="RT_dom"/>
</dbReference>
<keyword evidence="1" id="KW-0645">Protease</keyword>
<dbReference type="InterPro" id="IPR043128">
    <property type="entry name" value="Rev_trsase/Diguanyl_cyclase"/>
</dbReference>
<evidence type="ECO:0000313" key="10">
    <source>
        <dbReference type="Proteomes" id="UP000311919"/>
    </source>
</evidence>
<proteinExistence type="predicted"/>
<evidence type="ECO:0000256" key="5">
    <source>
        <dbReference type="ARBA" id="ARBA00022759"/>
    </source>
</evidence>
<dbReference type="CDD" id="cd01647">
    <property type="entry name" value="RT_LTR"/>
    <property type="match status" value="1"/>
</dbReference>
<dbReference type="Pfam" id="PF00078">
    <property type="entry name" value="RVT_1"/>
    <property type="match status" value="1"/>
</dbReference>
<dbReference type="FunFam" id="3.10.10.10:FF:000007">
    <property type="entry name" value="Retrovirus-related Pol polyprotein from transposon 17.6-like Protein"/>
    <property type="match status" value="1"/>
</dbReference>
<evidence type="ECO:0000256" key="7">
    <source>
        <dbReference type="ARBA" id="ARBA00022918"/>
    </source>
</evidence>
<evidence type="ECO:0000256" key="6">
    <source>
        <dbReference type="ARBA" id="ARBA00022801"/>
    </source>
</evidence>
<keyword evidence="7" id="KW-0695">RNA-directed DNA polymerase</keyword>
<dbReference type="InterPro" id="IPR053134">
    <property type="entry name" value="RNA-dir_DNA_polymerase"/>
</dbReference>
<evidence type="ECO:0000256" key="3">
    <source>
        <dbReference type="ARBA" id="ARBA00022695"/>
    </source>
</evidence>
<gene>
    <name evidence="9" type="ORF">EWB00_002047</name>
</gene>
<organism evidence="9 10">
    <name type="scientific">Schistosoma japonicum</name>
    <name type="common">Blood fluke</name>
    <dbReference type="NCBI Taxonomy" id="6182"/>
    <lineage>
        <taxon>Eukaryota</taxon>
        <taxon>Metazoa</taxon>
        <taxon>Spiralia</taxon>
        <taxon>Lophotrochozoa</taxon>
        <taxon>Platyhelminthes</taxon>
        <taxon>Trematoda</taxon>
        <taxon>Digenea</taxon>
        <taxon>Strigeidida</taxon>
        <taxon>Schistosomatoidea</taxon>
        <taxon>Schistosomatidae</taxon>
        <taxon>Schistosoma</taxon>
    </lineage>
</organism>
<name>A0A4Z2DWH4_SCHJA</name>
<dbReference type="GO" id="GO:0008233">
    <property type="term" value="F:peptidase activity"/>
    <property type="evidence" value="ECO:0007669"/>
    <property type="project" value="UniProtKB-KW"/>
</dbReference>
<reference evidence="9 10" key="1">
    <citation type="submission" date="2019-03" db="EMBL/GenBank/DDBJ databases">
        <title>An improved genome assembly of the fluke Schistosoma japonicum.</title>
        <authorList>
            <person name="Hu W."/>
            <person name="Luo F."/>
            <person name="Yin M."/>
            <person name="Mo X."/>
            <person name="Sun C."/>
            <person name="Wu Q."/>
            <person name="Zhu B."/>
            <person name="Xiang M."/>
            <person name="Wang J."/>
            <person name="Wang Y."/>
            <person name="Zhang T."/>
            <person name="Xu B."/>
            <person name="Zheng H."/>
            <person name="Feng Z."/>
        </authorList>
    </citation>
    <scope>NUCLEOTIDE SEQUENCE [LARGE SCALE GENOMIC DNA]</scope>
    <source>
        <strain evidence="9">HuSjv2</strain>
        <tissue evidence="9">Worms</tissue>
    </source>
</reference>
<feature type="non-terminal residue" evidence="9">
    <location>
        <position position="1"/>
    </location>
</feature>
<dbReference type="AlphaFoldDB" id="A0A4Z2DWH4"/>
<dbReference type="OrthoDB" id="10064107at2759"/>
<feature type="non-terminal residue" evidence="9">
    <location>
        <position position="279"/>
    </location>
</feature>
<sequence>GTTIRTYGECSLTLGLGLGRRFTWVFVVANVKHAILGADFLHHYNLTVDMGTRSLVDSITHLTTTVENRYPITRFTPSSLEVNLSRHVHVGCHPTNSTPWSSPLHMVPKKDHDWRPCGDYRRLNALTVPDRYPISHLHDFSLMLHGKTVFTKIDLVRAYHQIPVAPEDIPKTAIITPFGLFEFLRMPFGLKNAAQTFQRFMDEVTRGLDFVFVYIDDVLIASNNMHDHQQHLHVLFQRFQQYGVIDFLGHHITTHGVTPLADRVQALISYPEPDSFQRL</sequence>
<comment type="caution">
    <text evidence="9">The sequence shown here is derived from an EMBL/GenBank/DDBJ whole genome shotgun (WGS) entry which is preliminary data.</text>
</comment>
<dbReference type="Gene3D" id="3.30.70.270">
    <property type="match status" value="1"/>
</dbReference>
<dbReference type="InterPro" id="IPR043502">
    <property type="entry name" value="DNA/RNA_pol_sf"/>
</dbReference>
<dbReference type="GO" id="GO:0003964">
    <property type="term" value="F:RNA-directed DNA polymerase activity"/>
    <property type="evidence" value="ECO:0007669"/>
    <property type="project" value="UniProtKB-KW"/>
</dbReference>
<dbReference type="GO" id="GO:0004519">
    <property type="term" value="F:endonuclease activity"/>
    <property type="evidence" value="ECO:0007669"/>
    <property type="project" value="UniProtKB-KW"/>
</dbReference>
<dbReference type="PANTHER" id="PTHR24559">
    <property type="entry name" value="TRANSPOSON TY3-I GAG-POL POLYPROTEIN"/>
    <property type="match status" value="1"/>
</dbReference>
<protein>
    <submittedName>
        <fullName evidence="9">Retrovirus-related Pol polyprotein</fullName>
    </submittedName>
</protein>
<keyword evidence="4" id="KW-0540">Nuclease</keyword>
<feature type="domain" description="Reverse transcriptase" evidence="8">
    <location>
        <begin position="88"/>
        <end position="279"/>
    </location>
</feature>
<evidence type="ECO:0000256" key="4">
    <source>
        <dbReference type="ARBA" id="ARBA00022722"/>
    </source>
</evidence>
<dbReference type="GO" id="GO:0006508">
    <property type="term" value="P:proteolysis"/>
    <property type="evidence" value="ECO:0007669"/>
    <property type="project" value="UniProtKB-KW"/>
</dbReference>
<evidence type="ECO:0000313" key="9">
    <source>
        <dbReference type="EMBL" id="TNN20913.1"/>
    </source>
</evidence>
<dbReference type="SUPFAM" id="SSF56672">
    <property type="entry name" value="DNA/RNA polymerases"/>
    <property type="match status" value="1"/>
</dbReference>
<dbReference type="Proteomes" id="UP000311919">
    <property type="component" value="Unassembled WGS sequence"/>
</dbReference>
<evidence type="ECO:0000259" key="8">
    <source>
        <dbReference type="PROSITE" id="PS50878"/>
    </source>
</evidence>
<keyword evidence="3" id="KW-0548">Nucleotidyltransferase</keyword>
<keyword evidence="10" id="KW-1185">Reference proteome</keyword>
<evidence type="ECO:0000256" key="2">
    <source>
        <dbReference type="ARBA" id="ARBA00022679"/>
    </source>
</evidence>
<evidence type="ECO:0000256" key="1">
    <source>
        <dbReference type="ARBA" id="ARBA00022670"/>
    </source>
</evidence>
<accession>A0A4Z2DWH4</accession>
<dbReference type="STRING" id="6182.A0A4Z2DWH4"/>
<keyword evidence="5" id="KW-0255">Endonuclease</keyword>
<dbReference type="PROSITE" id="PS50878">
    <property type="entry name" value="RT_POL"/>
    <property type="match status" value="1"/>
</dbReference>
<keyword evidence="6" id="KW-0378">Hydrolase</keyword>
<keyword evidence="2" id="KW-0808">Transferase</keyword>